<evidence type="ECO:0000313" key="2">
    <source>
        <dbReference type="EMBL" id="GER83209.1"/>
    </source>
</evidence>
<dbReference type="Proteomes" id="UP000334820">
    <property type="component" value="Unassembled WGS sequence"/>
</dbReference>
<proteinExistence type="predicted"/>
<sequence length="127" mass="14436">MVCLGPERRRGGAALALIASRRITGGRAGMMARGGAGTGHAWDTGHWDNRRHLRKRAGRNARHLRSLQGCRLLPLKFFHTLAQSLQLSPVLERGQNRDHIENQCAQEERKQKQHPYRKRNMEVPGEE</sequence>
<name>A0A5J4K8Z9_9CHLR</name>
<feature type="compositionally biased region" description="Basic and acidic residues" evidence="1">
    <location>
        <begin position="94"/>
        <end position="110"/>
    </location>
</feature>
<feature type="region of interest" description="Disordered" evidence="1">
    <location>
        <begin position="92"/>
        <end position="127"/>
    </location>
</feature>
<organism evidence="2 3">
    <name type="scientific">Thermogemmatispora aurantia</name>
    <dbReference type="NCBI Taxonomy" id="2045279"/>
    <lineage>
        <taxon>Bacteria</taxon>
        <taxon>Bacillati</taxon>
        <taxon>Chloroflexota</taxon>
        <taxon>Ktedonobacteria</taxon>
        <taxon>Thermogemmatisporales</taxon>
        <taxon>Thermogemmatisporaceae</taxon>
        <taxon>Thermogemmatispora</taxon>
    </lineage>
</organism>
<keyword evidence="3" id="KW-1185">Reference proteome</keyword>
<protein>
    <submittedName>
        <fullName evidence="2">Uncharacterized protein</fullName>
    </submittedName>
</protein>
<evidence type="ECO:0000313" key="3">
    <source>
        <dbReference type="Proteomes" id="UP000334820"/>
    </source>
</evidence>
<accession>A0A5J4K8Z9</accession>
<dbReference type="AlphaFoldDB" id="A0A5J4K8Z9"/>
<dbReference type="EMBL" id="BKZV01000002">
    <property type="protein sequence ID" value="GER83209.1"/>
    <property type="molecule type" value="Genomic_DNA"/>
</dbReference>
<reference evidence="2 3" key="1">
    <citation type="journal article" date="2019" name="Int. J. Syst. Evol. Microbiol.">
        <title>Thermogemmatispora aurantia sp. nov. and Thermogemmatispora argillosa sp. nov., within the class Ktedonobacteria, and emended description of the genus Thermogemmatispora.</title>
        <authorList>
            <person name="Zheng Y."/>
            <person name="Wang C.M."/>
            <person name="Sakai Y."/>
            <person name="Abe K."/>
            <person name="Yokota A."/>
            <person name="Yabe S."/>
        </authorList>
    </citation>
    <scope>NUCLEOTIDE SEQUENCE [LARGE SCALE GENOMIC DNA]</scope>
    <source>
        <strain evidence="2 3">A1-2</strain>
    </source>
</reference>
<comment type="caution">
    <text evidence="2">The sequence shown here is derived from an EMBL/GenBank/DDBJ whole genome shotgun (WGS) entry which is preliminary data.</text>
</comment>
<evidence type="ECO:0000256" key="1">
    <source>
        <dbReference type="SAM" id="MobiDB-lite"/>
    </source>
</evidence>
<gene>
    <name evidence="2" type="ORF">KTAU_18460</name>
</gene>